<dbReference type="EMBL" id="CATOBB020000701">
    <property type="protein sequence ID" value="CAM9181895.1"/>
    <property type="molecule type" value="Genomic_DNA"/>
</dbReference>
<dbReference type="Proteomes" id="UP001162501">
    <property type="component" value="Unassembled WGS sequence"/>
</dbReference>
<proteinExistence type="predicted"/>
<sequence length="210" mass="22419">VVHAAIGAGLTRTATAVGNAAFTDARVVNVQDAVRSAVPLNKHSWLFLVSTASQCIYVGAIPPRPLKINAVTGGLTRFAPEISAVITNTDSSSSVAERGGTCNGPYAPMSANEPNHMEYPRILWTQKETACQQLMARSLDVDMAPETRSRLQAHVVVTLSFKYGEGTDPQPYHSERYTRGVGKASPGRRSGFPELHEQLAPSRAAGCSVT</sequence>
<gene>
    <name evidence="1" type="ORF">MRATA1EN22A_LOCUS29524</name>
</gene>
<reference evidence="1" key="1">
    <citation type="submission" date="2025-03" db="EMBL/GenBank/DDBJ databases">
        <authorList>
            <consortium name="ELIXIR-Norway"/>
            <consortium name="Elixir Norway"/>
        </authorList>
    </citation>
    <scope>NUCLEOTIDE SEQUENCE</scope>
</reference>
<evidence type="ECO:0000313" key="2">
    <source>
        <dbReference type="Proteomes" id="UP001162501"/>
    </source>
</evidence>
<name>A0ACB1KG04_RANTA</name>
<evidence type="ECO:0000313" key="1">
    <source>
        <dbReference type="EMBL" id="CAM9181895.1"/>
    </source>
</evidence>
<organism evidence="1 2">
    <name type="scientific">Rangifer tarandus platyrhynchus</name>
    <name type="common">Svalbard reindeer</name>
    <dbReference type="NCBI Taxonomy" id="3082113"/>
    <lineage>
        <taxon>Eukaryota</taxon>
        <taxon>Metazoa</taxon>
        <taxon>Chordata</taxon>
        <taxon>Craniata</taxon>
        <taxon>Vertebrata</taxon>
        <taxon>Euteleostomi</taxon>
        <taxon>Mammalia</taxon>
        <taxon>Eutheria</taxon>
        <taxon>Laurasiatheria</taxon>
        <taxon>Artiodactyla</taxon>
        <taxon>Ruminantia</taxon>
        <taxon>Pecora</taxon>
        <taxon>Cervidae</taxon>
        <taxon>Odocoileinae</taxon>
        <taxon>Rangifer</taxon>
    </lineage>
</organism>
<feature type="non-terminal residue" evidence="1">
    <location>
        <position position="1"/>
    </location>
</feature>
<feature type="non-terminal residue" evidence="1">
    <location>
        <position position="210"/>
    </location>
</feature>
<accession>A0ACB1KG04</accession>
<comment type="caution">
    <text evidence="1">The sequence shown here is derived from an EMBL/GenBank/DDBJ whole genome shotgun (WGS) entry which is preliminary data.</text>
</comment>
<protein>
    <submittedName>
        <fullName evidence="1">Uncharacterized protein</fullName>
    </submittedName>
</protein>